<feature type="domain" description="F-box" evidence="2">
    <location>
        <begin position="353"/>
        <end position="402"/>
    </location>
</feature>
<dbReference type="InterPro" id="IPR001810">
    <property type="entry name" value="F-box_dom"/>
</dbReference>
<sequence length="820" mass="92442">MAEDGPSVATTLKKIDKEIEKLEELVLSLNNKHAILLSKKTGAIASIPSLPPDILLEVFHHLLVEDNDSKIIVHPSHVCHLWRETAVGTPLLWTRMLVGGSEEGKDGTTVEEILRKVFFGSSHSGDPRSDTGLQMAEHLHIVAVRVRLRAAFRSINYDSDECLEAGAIDLQAHCALTSFTFDSWEKIVPNIFAVPWTHLTYLKLAAFLYTEQYLQILGQCVNLEACVLGPHTDENHQSLAALPPIHLPKLKHLELLALPLICCYLRTPVIEELVHHSDIYYGKRGRLRDYLNSVGSTLRKVQLAGDTTTVARRFRVSEFIKSFEVLEELTSRHAALLAQRADLLCRLREVHIPTLPPDILLEVFRHLLEDDDNSKGIIHPSHVCRLWRGTAVGSPSLWTRISVNRYDNEAKEVAIIEFAETCTERANGCLMSLKVEAQNLSHSSKKLIRRILEVTRNSKWENIDLSATYTSDFEPVFSGLLNAGIIATVHTLSLTSSVRKDVLEDAWPRQVYNAADWDLHLPTGVINLQPYISLRSFTFDCSQAFNVDMYVVPWTQLTYLKFTGVTDPALYLPILRGCLNLETCVLGTYDPSSEITPAAASLPLVHLPKLRRLELISRWMPQLIPLKIRTPAIEELVLQFESEDDDGIWQELFGYLDSIGDTLQKLQVPKAMARYEFGPSIKLLNVLEELVVSGSFDSCWSAEDVPGSSHLEGVRDFLSEISRAVKVGGVRHYPLPHLRTLEMKGQIFRADEILRGYVLDFMDARIKHAQFGLEGVSVHPRPIERVVYRLADEARGKLQKQAARFESWRKEGIVTVEIED</sequence>
<keyword evidence="1" id="KW-0175">Coiled coil</keyword>
<feature type="coiled-coil region" evidence="1">
    <location>
        <begin position="12"/>
        <end position="39"/>
    </location>
</feature>
<evidence type="ECO:0000313" key="3">
    <source>
        <dbReference type="EMBL" id="CAA7259458.1"/>
    </source>
</evidence>
<dbReference type="InterPro" id="IPR036047">
    <property type="entry name" value="F-box-like_dom_sf"/>
</dbReference>
<name>A0A8S0WV63_CYCAE</name>
<gene>
    <name evidence="3" type="ORF">AAE3_LOCUS1835</name>
</gene>
<evidence type="ECO:0000313" key="4">
    <source>
        <dbReference type="Proteomes" id="UP000467700"/>
    </source>
</evidence>
<comment type="caution">
    <text evidence="3">The sequence shown here is derived from an EMBL/GenBank/DDBJ whole genome shotgun (WGS) entry which is preliminary data.</text>
</comment>
<reference evidence="3 4" key="1">
    <citation type="submission" date="2020-01" db="EMBL/GenBank/DDBJ databases">
        <authorList>
            <person name="Gupta K D."/>
        </authorList>
    </citation>
    <scope>NUCLEOTIDE SEQUENCE [LARGE SCALE GENOMIC DNA]</scope>
</reference>
<evidence type="ECO:0000259" key="2">
    <source>
        <dbReference type="Pfam" id="PF12937"/>
    </source>
</evidence>
<dbReference type="OrthoDB" id="3064286at2759"/>
<keyword evidence="4" id="KW-1185">Reference proteome</keyword>
<dbReference type="Proteomes" id="UP000467700">
    <property type="component" value="Unassembled WGS sequence"/>
</dbReference>
<dbReference type="Pfam" id="PF12937">
    <property type="entry name" value="F-box-like"/>
    <property type="match status" value="2"/>
</dbReference>
<accession>A0A8S0WV63</accession>
<protein>
    <recommendedName>
        <fullName evidence="2">F-box domain-containing protein</fullName>
    </recommendedName>
</protein>
<dbReference type="AlphaFoldDB" id="A0A8S0WV63"/>
<evidence type="ECO:0000256" key="1">
    <source>
        <dbReference type="SAM" id="Coils"/>
    </source>
</evidence>
<dbReference type="PANTHER" id="PTHR38926">
    <property type="entry name" value="F-BOX DOMAIN CONTAINING PROTEIN, EXPRESSED"/>
    <property type="match status" value="1"/>
</dbReference>
<feature type="domain" description="F-box" evidence="2">
    <location>
        <begin position="47"/>
        <end position="96"/>
    </location>
</feature>
<dbReference type="EMBL" id="CACVBS010000024">
    <property type="protein sequence ID" value="CAA7259458.1"/>
    <property type="molecule type" value="Genomic_DNA"/>
</dbReference>
<dbReference type="PANTHER" id="PTHR38926:SF5">
    <property type="entry name" value="F-BOX AND LEUCINE-RICH REPEAT PROTEIN 6"/>
    <property type="match status" value="1"/>
</dbReference>
<dbReference type="SUPFAM" id="SSF81383">
    <property type="entry name" value="F-box domain"/>
    <property type="match status" value="2"/>
</dbReference>
<organism evidence="3 4">
    <name type="scientific">Cyclocybe aegerita</name>
    <name type="common">Black poplar mushroom</name>
    <name type="synonym">Agrocybe aegerita</name>
    <dbReference type="NCBI Taxonomy" id="1973307"/>
    <lineage>
        <taxon>Eukaryota</taxon>
        <taxon>Fungi</taxon>
        <taxon>Dikarya</taxon>
        <taxon>Basidiomycota</taxon>
        <taxon>Agaricomycotina</taxon>
        <taxon>Agaricomycetes</taxon>
        <taxon>Agaricomycetidae</taxon>
        <taxon>Agaricales</taxon>
        <taxon>Agaricineae</taxon>
        <taxon>Bolbitiaceae</taxon>
        <taxon>Cyclocybe</taxon>
    </lineage>
</organism>
<proteinExistence type="predicted"/>
<dbReference type="Gene3D" id="1.20.1280.50">
    <property type="match status" value="2"/>
</dbReference>